<accession>A0A0B5ARS9</accession>
<dbReference type="SUPFAM" id="SSF103473">
    <property type="entry name" value="MFS general substrate transporter"/>
    <property type="match status" value="1"/>
</dbReference>
<dbReference type="Proteomes" id="UP000031449">
    <property type="component" value="Chromosome"/>
</dbReference>
<keyword evidence="2" id="KW-0813">Transport</keyword>
<feature type="transmembrane region" description="Helical" evidence="6">
    <location>
        <begin position="72"/>
        <end position="90"/>
    </location>
</feature>
<keyword evidence="3 6" id="KW-0812">Transmembrane</keyword>
<dbReference type="PANTHER" id="PTHR23523:SF2">
    <property type="entry name" value="2-NITROIMIDAZOLE TRANSPORTER"/>
    <property type="match status" value="1"/>
</dbReference>
<protein>
    <submittedName>
        <fullName evidence="8">MFS transporter</fullName>
    </submittedName>
</protein>
<feature type="transmembrane region" description="Helical" evidence="6">
    <location>
        <begin position="199"/>
        <end position="221"/>
    </location>
</feature>
<evidence type="ECO:0000256" key="2">
    <source>
        <dbReference type="ARBA" id="ARBA00022448"/>
    </source>
</evidence>
<dbReference type="Pfam" id="PF07690">
    <property type="entry name" value="MFS_1"/>
    <property type="match status" value="1"/>
</dbReference>
<dbReference type="EMBL" id="CP009416">
    <property type="protein sequence ID" value="AJD92776.1"/>
    <property type="molecule type" value="Genomic_DNA"/>
</dbReference>
<feature type="transmembrane region" description="Helical" evidence="6">
    <location>
        <begin position="328"/>
        <end position="347"/>
    </location>
</feature>
<comment type="subcellular location">
    <subcellularLocation>
        <location evidence="1">Cell membrane</location>
        <topology evidence="1">Multi-pass membrane protein</topology>
    </subcellularLocation>
</comment>
<dbReference type="STRING" id="1508404.JMA_34590"/>
<dbReference type="InterPro" id="IPR020846">
    <property type="entry name" value="MFS_dom"/>
</dbReference>
<feature type="transmembrane region" description="Helical" evidence="6">
    <location>
        <begin position="157"/>
        <end position="178"/>
    </location>
</feature>
<gene>
    <name evidence="8" type="ORF">JMA_34590</name>
</gene>
<evidence type="ECO:0000256" key="3">
    <source>
        <dbReference type="ARBA" id="ARBA00022692"/>
    </source>
</evidence>
<keyword evidence="4 6" id="KW-1133">Transmembrane helix</keyword>
<dbReference type="GO" id="GO:0005886">
    <property type="term" value="C:plasma membrane"/>
    <property type="evidence" value="ECO:0007669"/>
    <property type="project" value="UniProtKB-SubCell"/>
</dbReference>
<dbReference type="BioCyc" id="JESP1508404:G14D9-12740-MONOMER"/>
<evidence type="ECO:0000256" key="1">
    <source>
        <dbReference type="ARBA" id="ARBA00004651"/>
    </source>
</evidence>
<feature type="transmembrane region" description="Helical" evidence="6">
    <location>
        <begin position="259"/>
        <end position="281"/>
    </location>
</feature>
<reference evidence="8 9" key="1">
    <citation type="submission" date="2014-08" db="EMBL/GenBank/DDBJ databases">
        <title>Complete genome of a marine bacteria Jeotgalibacillus malaysiensis.</title>
        <authorList>
            <person name="Yaakop A.S."/>
            <person name="Chan K.-G."/>
            <person name="Goh K.M."/>
        </authorList>
    </citation>
    <scope>NUCLEOTIDE SEQUENCE [LARGE SCALE GENOMIC DNA]</scope>
    <source>
        <strain evidence="8 9">D5</strain>
    </source>
</reference>
<dbReference type="InterPro" id="IPR011701">
    <property type="entry name" value="MFS"/>
</dbReference>
<dbReference type="InterPro" id="IPR052524">
    <property type="entry name" value="MFS_Cyanate_Porter"/>
</dbReference>
<dbReference type="InterPro" id="IPR036259">
    <property type="entry name" value="MFS_trans_sf"/>
</dbReference>
<dbReference type="HOGENOM" id="CLU_038046_4_0_9"/>
<feature type="transmembrane region" description="Helical" evidence="6">
    <location>
        <begin position="227"/>
        <end position="247"/>
    </location>
</feature>
<dbReference type="PROSITE" id="PS50850">
    <property type="entry name" value="MFS"/>
    <property type="match status" value="1"/>
</dbReference>
<keyword evidence="5 6" id="KW-0472">Membrane</keyword>
<feature type="transmembrane region" description="Helical" evidence="6">
    <location>
        <begin position="96"/>
        <end position="118"/>
    </location>
</feature>
<dbReference type="Gene3D" id="1.20.1250.20">
    <property type="entry name" value="MFS general substrate transporter like domains"/>
    <property type="match status" value="1"/>
</dbReference>
<feature type="transmembrane region" description="Helical" evidence="6">
    <location>
        <begin position="353"/>
        <end position="373"/>
    </location>
</feature>
<feature type="transmembrane region" description="Helical" evidence="6">
    <location>
        <begin position="287"/>
        <end position="307"/>
    </location>
</feature>
<organism evidence="8 9">
    <name type="scientific">Jeotgalibacillus malaysiensis</name>
    <dbReference type="NCBI Taxonomy" id="1508404"/>
    <lineage>
        <taxon>Bacteria</taxon>
        <taxon>Bacillati</taxon>
        <taxon>Bacillota</taxon>
        <taxon>Bacilli</taxon>
        <taxon>Bacillales</taxon>
        <taxon>Caryophanaceae</taxon>
        <taxon>Jeotgalibacillus</taxon>
    </lineage>
</organism>
<dbReference type="GO" id="GO:0022857">
    <property type="term" value="F:transmembrane transporter activity"/>
    <property type="evidence" value="ECO:0007669"/>
    <property type="project" value="InterPro"/>
</dbReference>
<dbReference type="KEGG" id="jeo:JMA_34590"/>
<evidence type="ECO:0000256" key="5">
    <source>
        <dbReference type="ARBA" id="ARBA00023136"/>
    </source>
</evidence>
<name>A0A0B5ARS9_9BACL</name>
<feature type="transmembrane region" description="Helical" evidence="6">
    <location>
        <begin position="38"/>
        <end position="60"/>
    </location>
</feature>
<feature type="domain" description="Major facilitator superfamily (MFS) profile" evidence="7">
    <location>
        <begin position="2"/>
        <end position="377"/>
    </location>
</feature>
<dbReference type="AlphaFoldDB" id="A0A0B5ARS9"/>
<sequence>MKTWMLIIALFLISINLRPAITSVAPLLDTIQQDLGMSGTTAGLLTTLPVLCMGIFAPLATKISERVGLERGIFYSLVLITIATALRGFFGTVPLLIVTAFLAGVGIGVAGPLVSGFIKQYFPTRPGVVGVYTVSMAIGAGSATGISAPIYQSLGNWEPALAIWAVLGLAAMVIWIRFPSKKQSGLPEKTALPWTSGRAWLILLFFGLMSSIFYSVTAWGAPIIQSMGYSSVVAGSMLTAFVLIQIPSSFIIPSLVARFGYVFPTLIGCTVVELSGVILLIAGGQPLIAMLLIGLGAGGLFPLALMLPIIETDSYQKASAWAAMSQGGGYVISALGPLGVGAVYDITGSYLNALYGMTAIICMMGVLQVMLWVTADRTTLKKAD</sequence>
<evidence type="ECO:0000259" key="7">
    <source>
        <dbReference type="PROSITE" id="PS50850"/>
    </source>
</evidence>
<feature type="transmembrane region" description="Helical" evidence="6">
    <location>
        <begin position="130"/>
        <end position="151"/>
    </location>
</feature>
<dbReference type="PANTHER" id="PTHR23523">
    <property type="match status" value="1"/>
</dbReference>
<evidence type="ECO:0000256" key="6">
    <source>
        <dbReference type="SAM" id="Phobius"/>
    </source>
</evidence>
<proteinExistence type="predicted"/>
<evidence type="ECO:0000313" key="8">
    <source>
        <dbReference type="EMBL" id="AJD92776.1"/>
    </source>
</evidence>
<evidence type="ECO:0000313" key="9">
    <source>
        <dbReference type="Proteomes" id="UP000031449"/>
    </source>
</evidence>
<evidence type="ECO:0000256" key="4">
    <source>
        <dbReference type="ARBA" id="ARBA00022989"/>
    </source>
</evidence>
<keyword evidence="9" id="KW-1185">Reference proteome</keyword>